<evidence type="ECO:0000259" key="8">
    <source>
        <dbReference type="Pfam" id="PF12698"/>
    </source>
</evidence>
<evidence type="ECO:0000256" key="2">
    <source>
        <dbReference type="ARBA" id="ARBA00022475"/>
    </source>
</evidence>
<proteinExistence type="predicted"/>
<dbReference type="OrthoDB" id="9811522at2"/>
<dbReference type="AlphaFoldDB" id="A0A379GA76"/>
<dbReference type="InterPro" id="IPR051449">
    <property type="entry name" value="ABC-2_transporter_component"/>
</dbReference>
<evidence type="ECO:0000256" key="7">
    <source>
        <dbReference type="SAM" id="Phobius"/>
    </source>
</evidence>
<evidence type="ECO:0000256" key="4">
    <source>
        <dbReference type="ARBA" id="ARBA00022989"/>
    </source>
</evidence>
<reference evidence="9 10" key="1">
    <citation type="submission" date="2018-06" db="EMBL/GenBank/DDBJ databases">
        <authorList>
            <consortium name="Pathogen Informatics"/>
            <person name="Doyle S."/>
        </authorList>
    </citation>
    <scope>NUCLEOTIDE SEQUENCE [LARGE SCALE GENOMIC DNA]</scope>
    <source>
        <strain evidence="9 10">NCTC13043</strain>
    </source>
</reference>
<accession>A0A379GA76</accession>
<dbReference type="Proteomes" id="UP000254235">
    <property type="component" value="Unassembled WGS sequence"/>
</dbReference>
<feature type="transmembrane region" description="Helical" evidence="7">
    <location>
        <begin position="37"/>
        <end position="55"/>
    </location>
</feature>
<name>A0A379GA76_9BACT</name>
<feature type="region of interest" description="Disordered" evidence="6">
    <location>
        <begin position="415"/>
        <end position="441"/>
    </location>
</feature>
<feature type="compositionally biased region" description="Polar residues" evidence="6">
    <location>
        <begin position="422"/>
        <end position="434"/>
    </location>
</feature>
<evidence type="ECO:0000313" key="10">
    <source>
        <dbReference type="Proteomes" id="UP000254235"/>
    </source>
</evidence>
<keyword evidence="2" id="KW-1003">Cell membrane</keyword>
<comment type="subcellular location">
    <subcellularLocation>
        <location evidence="1">Cell membrane</location>
        <topology evidence="1">Multi-pass membrane protein</topology>
    </subcellularLocation>
</comment>
<feature type="domain" description="ABC-2 type transporter transmembrane" evidence="8">
    <location>
        <begin position="37"/>
        <end position="388"/>
    </location>
</feature>
<feature type="transmembrane region" description="Helical" evidence="7">
    <location>
        <begin position="200"/>
        <end position="222"/>
    </location>
</feature>
<evidence type="ECO:0000256" key="6">
    <source>
        <dbReference type="SAM" id="MobiDB-lite"/>
    </source>
</evidence>
<organism evidence="9 10">
    <name type="scientific">Prevotella pallens</name>
    <dbReference type="NCBI Taxonomy" id="60133"/>
    <lineage>
        <taxon>Bacteria</taxon>
        <taxon>Pseudomonadati</taxon>
        <taxon>Bacteroidota</taxon>
        <taxon>Bacteroidia</taxon>
        <taxon>Bacteroidales</taxon>
        <taxon>Prevotellaceae</taxon>
        <taxon>Prevotella</taxon>
    </lineage>
</organism>
<dbReference type="Pfam" id="PF12698">
    <property type="entry name" value="ABC2_membrane_3"/>
    <property type="match status" value="1"/>
</dbReference>
<keyword evidence="5 7" id="KW-0472">Membrane</keyword>
<dbReference type="PANTHER" id="PTHR30294:SF46">
    <property type="entry name" value="ABC TRANSPORTER PERMEASE"/>
    <property type="match status" value="1"/>
</dbReference>
<dbReference type="RefSeq" id="WP_115084205.1">
    <property type="nucleotide sequence ID" value="NZ_UGTP01000004.1"/>
</dbReference>
<feature type="transmembrane region" description="Helical" evidence="7">
    <location>
        <begin position="344"/>
        <end position="367"/>
    </location>
</feature>
<feature type="transmembrane region" description="Helical" evidence="7">
    <location>
        <begin position="253"/>
        <end position="274"/>
    </location>
</feature>
<dbReference type="EMBL" id="UGTP01000004">
    <property type="protein sequence ID" value="SUC37855.1"/>
    <property type="molecule type" value="Genomic_DNA"/>
</dbReference>
<keyword evidence="3 7" id="KW-0812">Transmembrane</keyword>
<protein>
    <submittedName>
        <fullName evidence="9">Daunorubicin resistance ABC transporter membrane protein</fullName>
    </submittedName>
</protein>
<evidence type="ECO:0000313" key="9">
    <source>
        <dbReference type="EMBL" id="SUC37855.1"/>
    </source>
</evidence>
<evidence type="ECO:0000256" key="3">
    <source>
        <dbReference type="ARBA" id="ARBA00022692"/>
    </source>
</evidence>
<feature type="transmembrane region" description="Helical" evidence="7">
    <location>
        <begin position="313"/>
        <end position="332"/>
    </location>
</feature>
<dbReference type="PANTHER" id="PTHR30294">
    <property type="entry name" value="MEMBRANE COMPONENT OF ABC TRANSPORTER YHHJ-RELATED"/>
    <property type="match status" value="1"/>
</dbReference>
<sequence>MEKKTNSRHTNANSNLIVSICYIWWIEMKNTIKDEGVLIFFVLVPLLYPLLYSWIYNNEVVRNVPVVVVDQSHTATSRQFVRMVNASPDVEVAYYCNSLPEAKTVVEQQNANGIIYLPKNFEQTLNRGEQAHISVYCDMNLMLAYKAIYQTSLAVALEMGKERQKDMIGNITVRDEQVNTQPLEVVEEPIFNVTGGYGNAILPGVLILILQQTLLLGIGLSAGTARENNRYQDLVPISKHHNGIFKIVLGKSLCYFMIYCVVAAYITLAVPHIFHFTMLAQPADLVGLLVPYLLSVIFFGMTLSCLVRHRENVMLLVVFTSIPFLFLTGVSWPRTNIPAIWEGIAWLIPSTFGVRGFLSLSSMAGTLDDIRTEVFALWTQAIVYFFITCMVYRYQIISARKHAIVHVGRTKDKIEKARTARKQQVSDNKGTQNAHSEETPK</sequence>
<feature type="transmembrane region" description="Helical" evidence="7">
    <location>
        <begin position="374"/>
        <end position="394"/>
    </location>
</feature>
<dbReference type="GO" id="GO:0005886">
    <property type="term" value="C:plasma membrane"/>
    <property type="evidence" value="ECO:0007669"/>
    <property type="project" value="UniProtKB-SubCell"/>
</dbReference>
<dbReference type="GeneID" id="78571966"/>
<gene>
    <name evidence="9" type="ORF">NCTC13043_02353</name>
</gene>
<evidence type="ECO:0000256" key="1">
    <source>
        <dbReference type="ARBA" id="ARBA00004651"/>
    </source>
</evidence>
<dbReference type="GO" id="GO:0140359">
    <property type="term" value="F:ABC-type transporter activity"/>
    <property type="evidence" value="ECO:0007669"/>
    <property type="project" value="InterPro"/>
</dbReference>
<dbReference type="InterPro" id="IPR013525">
    <property type="entry name" value="ABC2_TM"/>
</dbReference>
<evidence type="ECO:0000256" key="5">
    <source>
        <dbReference type="ARBA" id="ARBA00023136"/>
    </source>
</evidence>
<dbReference type="Gene3D" id="3.40.1710.10">
    <property type="entry name" value="abc type-2 transporter like domain"/>
    <property type="match status" value="1"/>
</dbReference>
<keyword evidence="4 7" id="KW-1133">Transmembrane helix</keyword>
<feature type="transmembrane region" description="Helical" evidence="7">
    <location>
        <begin position="286"/>
        <end position="306"/>
    </location>
</feature>